<feature type="domain" description="ABC transporter" evidence="5">
    <location>
        <begin position="11"/>
        <end position="243"/>
    </location>
</feature>
<dbReference type="GO" id="GO:0016887">
    <property type="term" value="F:ATP hydrolysis activity"/>
    <property type="evidence" value="ECO:0007669"/>
    <property type="project" value="InterPro"/>
</dbReference>
<keyword evidence="2" id="KW-0813">Transport</keyword>
<dbReference type="EMBL" id="CP062310">
    <property type="protein sequence ID" value="QOJ78483.1"/>
    <property type="molecule type" value="Genomic_DNA"/>
</dbReference>
<dbReference type="GO" id="GO:0005524">
    <property type="term" value="F:ATP binding"/>
    <property type="evidence" value="ECO:0007669"/>
    <property type="project" value="UniProtKB-KW"/>
</dbReference>
<keyword evidence="4 6" id="KW-0067">ATP-binding</keyword>
<dbReference type="InterPro" id="IPR003593">
    <property type="entry name" value="AAA+_ATPase"/>
</dbReference>
<dbReference type="PANTHER" id="PTHR42734:SF5">
    <property type="entry name" value="IRON TRANSPORT SYSTEM ATP-BINDING PROTEIN HI_0361-RELATED"/>
    <property type="match status" value="1"/>
</dbReference>
<dbReference type="SMART" id="SM00382">
    <property type="entry name" value="AAA"/>
    <property type="match status" value="1"/>
</dbReference>
<dbReference type="Proteomes" id="UP000594121">
    <property type="component" value="Chromosome"/>
</dbReference>
<dbReference type="InParanoid" id="A0A7L9FHK7"/>
<reference evidence="6 7" key="1">
    <citation type="submission" date="2020-10" db="EMBL/GenBank/DDBJ databases">
        <title>Thermofilum lucidum 3507LT sp. nov. a novel member of Thermofilaceae family isolated from Chile hot spring, and proposal of description order Thermofilales.</title>
        <authorList>
            <person name="Zayulina K.S."/>
            <person name="Elcheninov A.G."/>
            <person name="Toshchakov S.V."/>
            <person name="Kublanov I.V."/>
        </authorList>
    </citation>
    <scope>NUCLEOTIDE SEQUENCE [LARGE SCALE GENOMIC DNA]</scope>
    <source>
        <strain evidence="6 7">3507LT</strain>
    </source>
</reference>
<evidence type="ECO:0000313" key="7">
    <source>
        <dbReference type="Proteomes" id="UP000594121"/>
    </source>
</evidence>
<dbReference type="InterPro" id="IPR050153">
    <property type="entry name" value="Metal_Ion_Import_ABC"/>
</dbReference>
<dbReference type="PROSITE" id="PS50893">
    <property type="entry name" value="ABC_TRANSPORTER_2"/>
    <property type="match status" value="1"/>
</dbReference>
<evidence type="ECO:0000256" key="1">
    <source>
        <dbReference type="ARBA" id="ARBA00005417"/>
    </source>
</evidence>
<dbReference type="InterPro" id="IPR027417">
    <property type="entry name" value="P-loop_NTPase"/>
</dbReference>
<keyword evidence="3" id="KW-0547">Nucleotide-binding</keyword>
<evidence type="ECO:0000259" key="5">
    <source>
        <dbReference type="PROSITE" id="PS50893"/>
    </source>
</evidence>
<accession>A0A7L9FHK7</accession>
<dbReference type="RefSeq" id="WP_192818455.1">
    <property type="nucleotide sequence ID" value="NZ_CP062310.1"/>
</dbReference>
<evidence type="ECO:0000256" key="2">
    <source>
        <dbReference type="ARBA" id="ARBA00022448"/>
    </source>
</evidence>
<dbReference type="SUPFAM" id="SSF52540">
    <property type="entry name" value="P-loop containing nucleoside triphosphate hydrolases"/>
    <property type="match status" value="1"/>
</dbReference>
<proteinExistence type="inferred from homology"/>
<dbReference type="KEGG" id="thel:IG193_06935"/>
<dbReference type="PROSITE" id="PS00211">
    <property type="entry name" value="ABC_TRANSPORTER_1"/>
    <property type="match status" value="1"/>
</dbReference>
<dbReference type="Gene3D" id="3.40.50.300">
    <property type="entry name" value="P-loop containing nucleotide triphosphate hydrolases"/>
    <property type="match status" value="1"/>
</dbReference>
<keyword evidence="7" id="KW-1185">Reference proteome</keyword>
<evidence type="ECO:0000313" key="6">
    <source>
        <dbReference type="EMBL" id="QOJ78483.1"/>
    </source>
</evidence>
<dbReference type="InterPro" id="IPR017871">
    <property type="entry name" value="ABC_transporter-like_CS"/>
</dbReference>
<dbReference type="Pfam" id="PF00005">
    <property type="entry name" value="ABC_tran"/>
    <property type="match status" value="1"/>
</dbReference>
<dbReference type="GeneID" id="59149617"/>
<dbReference type="InterPro" id="IPR003439">
    <property type="entry name" value="ABC_transporter-like_ATP-bd"/>
</dbReference>
<protein>
    <submittedName>
        <fullName evidence="6">Metal ABC transporter ATP-binding protein</fullName>
    </submittedName>
</protein>
<evidence type="ECO:0000256" key="4">
    <source>
        <dbReference type="ARBA" id="ARBA00022840"/>
    </source>
</evidence>
<organism evidence="6 7">
    <name type="scientific">Infirmifilum lucidum</name>
    <dbReference type="NCBI Taxonomy" id="2776706"/>
    <lineage>
        <taxon>Archaea</taxon>
        <taxon>Thermoproteota</taxon>
        <taxon>Thermoprotei</taxon>
        <taxon>Thermofilales</taxon>
        <taxon>Thermofilaceae</taxon>
        <taxon>Infirmifilum</taxon>
    </lineage>
</organism>
<name>A0A7L9FHK7_9CREN</name>
<dbReference type="AlphaFoldDB" id="A0A7L9FHK7"/>
<sequence>MGEFVHNEVVLQVRDLSFAYNSSEYILSGENFTLEGTGLTTILGPNGSGKTTFFKVLLGLLKPIKGKVLVNGEDVTGNPLAAGRLMSYVPQISNLRFSYPVTGRELVEAAVLEKQKYRGHKCRDVVEKYIKAVKAEEFVDRKLGSLSGGQLQRILIARALARETPILLLDEPFSGIDPRGREEIVSFIQKLSREKMVLLTTHDPVLTLNVSKYVIVFNRGIKAMGSPRDVFRLDLLRKAYGDGVLIIEKCLHILA</sequence>
<dbReference type="PANTHER" id="PTHR42734">
    <property type="entry name" value="METAL TRANSPORT SYSTEM ATP-BINDING PROTEIN TM_0124-RELATED"/>
    <property type="match status" value="1"/>
</dbReference>
<evidence type="ECO:0000256" key="3">
    <source>
        <dbReference type="ARBA" id="ARBA00022741"/>
    </source>
</evidence>
<comment type="similarity">
    <text evidence="1">Belongs to the ABC transporter superfamily.</text>
</comment>
<gene>
    <name evidence="6" type="ORF">IG193_06935</name>
</gene>